<name>A0A4Y8WMN7_9PORP</name>
<evidence type="ECO:0000313" key="1">
    <source>
        <dbReference type="EMBL" id="TFH94267.1"/>
    </source>
</evidence>
<reference evidence="1 2" key="1">
    <citation type="submission" date="2019-03" db="EMBL/GenBank/DDBJ databases">
        <title>Porphyromonas levii Isolated from the Uterus of Dairy Cows.</title>
        <authorList>
            <person name="Francis A.M."/>
        </authorList>
    </citation>
    <scope>NUCLEOTIDE SEQUENCE [LARGE SCALE GENOMIC DNA]</scope>
    <source>
        <strain evidence="1 2">AF5678</strain>
    </source>
</reference>
<dbReference type="OrthoDB" id="1110381at2"/>
<dbReference type="Proteomes" id="UP000297225">
    <property type="component" value="Unassembled WGS sequence"/>
</dbReference>
<sequence length="428" mass="48200">MKRIAIIIASLLLSLPLVAQEATTVLSPIQQAKQALEEGRYHDVESWYNGLSKKNKRAAQNLALATVAATNSYRIDLAEERMRLYNSLKLRKQEDLANREKVEEHFDLVNRMLSNTRSVNTSEVHLGTLDELLQIIQKQTAHLGITSATTYITPDGKTKWQVGNDSVPAFEVVHKLGNGDWDEANAEKIAIRGLPEGASLSYPFLLSDGNTLYFSIEQEGVTPPNTMGGKDVYVSRYDREAQALLVPTQLSIPFNSASDDFAYVVDEQTDFGWLITSRDCVSDTLRLYVFAPSTLARFEGSEGLSDVAMWRNPPLVDRSYKAPQNIGQKSERPILFWVGDLAIRSEEDLPNSQAKAALKQYVQLQQSISSTEKALTALREQLQSNPRLLNDLRMREQVLNHEKNLESYRLRLKAIRNEVIGLAFPNYR</sequence>
<accession>A0A4Y8WMN7</accession>
<evidence type="ECO:0000313" key="2">
    <source>
        <dbReference type="Proteomes" id="UP000297225"/>
    </source>
</evidence>
<dbReference type="EMBL" id="SPNC01000151">
    <property type="protein sequence ID" value="TFH94267.1"/>
    <property type="molecule type" value="Genomic_DNA"/>
</dbReference>
<dbReference type="RefSeq" id="WP_018358835.1">
    <property type="nucleotide sequence ID" value="NZ_CP197400.1"/>
</dbReference>
<dbReference type="STRING" id="1122973.GCA_000379925_01607"/>
<protein>
    <submittedName>
        <fullName evidence="1">Uncharacterized protein</fullName>
    </submittedName>
</protein>
<comment type="caution">
    <text evidence="1">The sequence shown here is derived from an EMBL/GenBank/DDBJ whole genome shotgun (WGS) entry which is preliminary data.</text>
</comment>
<gene>
    <name evidence="1" type="ORF">E4P47_08255</name>
</gene>
<proteinExistence type="predicted"/>
<dbReference type="AlphaFoldDB" id="A0A4Y8WMN7"/>
<keyword evidence="2" id="KW-1185">Reference proteome</keyword>
<organism evidence="1 2">
    <name type="scientific">Porphyromonas levii</name>
    <dbReference type="NCBI Taxonomy" id="28114"/>
    <lineage>
        <taxon>Bacteria</taxon>
        <taxon>Pseudomonadati</taxon>
        <taxon>Bacteroidota</taxon>
        <taxon>Bacteroidia</taxon>
        <taxon>Bacteroidales</taxon>
        <taxon>Porphyromonadaceae</taxon>
        <taxon>Porphyromonas</taxon>
    </lineage>
</organism>